<gene>
    <name evidence="2" type="ORF">ACFQVD_32945</name>
</gene>
<dbReference type="Pfam" id="PF13508">
    <property type="entry name" value="Acetyltransf_7"/>
    <property type="match status" value="1"/>
</dbReference>
<dbReference type="InterPro" id="IPR016181">
    <property type="entry name" value="Acyl_CoA_acyltransferase"/>
</dbReference>
<proteinExistence type="predicted"/>
<reference evidence="3" key="1">
    <citation type="journal article" date="2019" name="Int. J. Syst. Evol. Microbiol.">
        <title>The Global Catalogue of Microorganisms (GCM) 10K type strain sequencing project: providing services to taxonomists for standard genome sequencing and annotation.</title>
        <authorList>
            <consortium name="The Broad Institute Genomics Platform"/>
            <consortium name="The Broad Institute Genome Sequencing Center for Infectious Disease"/>
            <person name="Wu L."/>
            <person name="Ma J."/>
        </authorList>
    </citation>
    <scope>NUCLEOTIDE SEQUENCE [LARGE SCALE GENOMIC DNA]</scope>
    <source>
        <strain evidence="3">JCM 10083</strain>
    </source>
</reference>
<evidence type="ECO:0000313" key="2">
    <source>
        <dbReference type="EMBL" id="MFC7604924.1"/>
    </source>
</evidence>
<dbReference type="CDD" id="cd04301">
    <property type="entry name" value="NAT_SF"/>
    <property type="match status" value="1"/>
</dbReference>
<feature type="domain" description="N-acetyltransferase" evidence="1">
    <location>
        <begin position="1"/>
        <end position="68"/>
    </location>
</feature>
<evidence type="ECO:0000313" key="3">
    <source>
        <dbReference type="Proteomes" id="UP001596514"/>
    </source>
</evidence>
<protein>
    <submittedName>
        <fullName evidence="2">GNAT family N-acetyltransferase</fullName>
    </submittedName>
</protein>
<accession>A0ABW2T900</accession>
<comment type="caution">
    <text evidence="2">The sequence shown here is derived from an EMBL/GenBank/DDBJ whole genome shotgun (WGS) entry which is preliminary data.</text>
</comment>
<keyword evidence="3" id="KW-1185">Reference proteome</keyword>
<dbReference type="InterPro" id="IPR000182">
    <property type="entry name" value="GNAT_dom"/>
</dbReference>
<dbReference type="Gene3D" id="3.40.630.30">
    <property type="match status" value="1"/>
</dbReference>
<dbReference type="EMBL" id="JBHTEE010000001">
    <property type="protein sequence ID" value="MFC7604924.1"/>
    <property type="molecule type" value="Genomic_DNA"/>
</dbReference>
<name>A0ABW2T900_9ACTN</name>
<sequence length="68" mass="7263">MADRILTDPAHRRRGLGSVLMTALGDAAAKRGAATGVLVATRDGLALYRALGWTLWEAITPAYLPENE</sequence>
<dbReference type="Proteomes" id="UP001596514">
    <property type="component" value="Unassembled WGS sequence"/>
</dbReference>
<dbReference type="RefSeq" id="WP_343966737.1">
    <property type="nucleotide sequence ID" value="NZ_BAAAGK010000044.1"/>
</dbReference>
<dbReference type="PROSITE" id="PS51186">
    <property type="entry name" value="GNAT"/>
    <property type="match status" value="1"/>
</dbReference>
<evidence type="ECO:0000259" key="1">
    <source>
        <dbReference type="PROSITE" id="PS51186"/>
    </source>
</evidence>
<organism evidence="2 3">
    <name type="scientific">Streptosporangium amethystogenes subsp. fukuiense</name>
    <dbReference type="NCBI Taxonomy" id="698418"/>
    <lineage>
        <taxon>Bacteria</taxon>
        <taxon>Bacillati</taxon>
        <taxon>Actinomycetota</taxon>
        <taxon>Actinomycetes</taxon>
        <taxon>Streptosporangiales</taxon>
        <taxon>Streptosporangiaceae</taxon>
        <taxon>Streptosporangium</taxon>
    </lineage>
</organism>
<dbReference type="SUPFAM" id="SSF55729">
    <property type="entry name" value="Acyl-CoA N-acyltransferases (Nat)"/>
    <property type="match status" value="1"/>
</dbReference>